<dbReference type="Proteomes" id="UP000321721">
    <property type="component" value="Unassembled WGS sequence"/>
</dbReference>
<proteinExistence type="predicted"/>
<name>A0A5C6RZJ3_9FLAO</name>
<dbReference type="Pfam" id="PF04832">
    <property type="entry name" value="SOUL"/>
    <property type="match status" value="1"/>
</dbReference>
<evidence type="ECO:0000313" key="3">
    <source>
        <dbReference type="Proteomes" id="UP000321721"/>
    </source>
</evidence>
<dbReference type="Gene3D" id="3.20.80.10">
    <property type="entry name" value="Regulatory factor, effector binding domain"/>
    <property type="match status" value="1"/>
</dbReference>
<dbReference type="SUPFAM" id="SSF55136">
    <property type="entry name" value="Probable bacterial effector-binding domain"/>
    <property type="match status" value="1"/>
</dbReference>
<feature type="signal peptide" evidence="1">
    <location>
        <begin position="1"/>
        <end position="22"/>
    </location>
</feature>
<protein>
    <submittedName>
        <fullName evidence="2">Heme-binding protein</fullName>
    </submittedName>
</protein>
<dbReference type="InterPro" id="IPR011256">
    <property type="entry name" value="Reg_factor_effector_dom_sf"/>
</dbReference>
<keyword evidence="3" id="KW-1185">Reference proteome</keyword>
<dbReference type="EMBL" id="VOOS01000001">
    <property type="protein sequence ID" value="TXB67375.1"/>
    <property type="molecule type" value="Genomic_DNA"/>
</dbReference>
<dbReference type="PANTHER" id="PTHR11220:SF58">
    <property type="entry name" value="SOUL HEME-BINDING FAMILY PROTEIN"/>
    <property type="match status" value="1"/>
</dbReference>
<dbReference type="AlphaFoldDB" id="A0A5C6RZJ3"/>
<organism evidence="2 3">
    <name type="scientific">Vicingus serpentipes</name>
    <dbReference type="NCBI Taxonomy" id="1926625"/>
    <lineage>
        <taxon>Bacteria</taxon>
        <taxon>Pseudomonadati</taxon>
        <taxon>Bacteroidota</taxon>
        <taxon>Flavobacteriia</taxon>
        <taxon>Flavobacteriales</taxon>
        <taxon>Vicingaceae</taxon>
        <taxon>Vicingus</taxon>
    </lineage>
</organism>
<feature type="chain" id="PRO_5022938480" evidence="1">
    <location>
        <begin position="23"/>
        <end position="201"/>
    </location>
</feature>
<dbReference type="PANTHER" id="PTHR11220">
    <property type="entry name" value="HEME-BINDING PROTEIN-RELATED"/>
    <property type="match status" value="1"/>
</dbReference>
<dbReference type="InterPro" id="IPR006917">
    <property type="entry name" value="SOUL_heme-bd"/>
</dbReference>
<dbReference type="OrthoDB" id="2156220at2"/>
<keyword evidence="1" id="KW-0732">Signal</keyword>
<sequence>MKITAITLLSLIILFFITQAFMANSTSKIETLKYNVIKSYDKFEIRKYKSANFSYIKMNANSYKESSGKGFRALAGYIFGGNESSQKIAMTSPVKMELDDSITMKFMIPSNLKPEELPKPDNKEVKFTTEPEKIVAAIRFGGWANDNKIENMKKELIQLLKENDIKHTNKFSYFGYNPPYEVINRRNEIIVELDKNFTNGI</sequence>
<evidence type="ECO:0000313" key="2">
    <source>
        <dbReference type="EMBL" id="TXB67375.1"/>
    </source>
</evidence>
<gene>
    <name evidence="2" type="ORF">FRY74_02630</name>
</gene>
<comment type="caution">
    <text evidence="2">The sequence shown here is derived from an EMBL/GenBank/DDBJ whole genome shotgun (WGS) entry which is preliminary data.</text>
</comment>
<evidence type="ECO:0000256" key="1">
    <source>
        <dbReference type="SAM" id="SignalP"/>
    </source>
</evidence>
<reference evidence="2 3" key="1">
    <citation type="submission" date="2019-08" db="EMBL/GenBank/DDBJ databases">
        <title>Genome of Vicingus serpentipes NCIMB 15042.</title>
        <authorList>
            <person name="Bowman J.P."/>
        </authorList>
    </citation>
    <scope>NUCLEOTIDE SEQUENCE [LARGE SCALE GENOMIC DNA]</scope>
    <source>
        <strain evidence="2 3">NCIMB 15042</strain>
    </source>
</reference>
<accession>A0A5C6RZJ3</accession>